<dbReference type="InterPro" id="IPR012677">
    <property type="entry name" value="Nucleotide-bd_a/b_plait_sf"/>
</dbReference>
<dbReference type="Gene3D" id="3.30.70.330">
    <property type="match status" value="1"/>
</dbReference>
<feature type="compositionally biased region" description="Polar residues" evidence="1">
    <location>
        <begin position="154"/>
        <end position="172"/>
    </location>
</feature>
<feature type="region of interest" description="Disordered" evidence="1">
    <location>
        <begin position="1"/>
        <end position="28"/>
    </location>
</feature>
<feature type="compositionally biased region" description="Basic and acidic residues" evidence="1">
    <location>
        <begin position="173"/>
        <end position="194"/>
    </location>
</feature>
<name>A0A1E4T177_9ASCO</name>
<dbReference type="EMBL" id="KV453852">
    <property type="protein sequence ID" value="ODV85490.1"/>
    <property type="molecule type" value="Genomic_DNA"/>
</dbReference>
<dbReference type="InterPro" id="IPR035979">
    <property type="entry name" value="RBD_domain_sf"/>
</dbReference>
<organism evidence="2 3">
    <name type="scientific">[Candida] arabinofermentans NRRL YB-2248</name>
    <dbReference type="NCBI Taxonomy" id="983967"/>
    <lineage>
        <taxon>Eukaryota</taxon>
        <taxon>Fungi</taxon>
        <taxon>Dikarya</taxon>
        <taxon>Ascomycota</taxon>
        <taxon>Saccharomycotina</taxon>
        <taxon>Pichiomycetes</taxon>
        <taxon>Pichiales</taxon>
        <taxon>Pichiaceae</taxon>
        <taxon>Ogataea</taxon>
        <taxon>Ogataea/Candida clade</taxon>
    </lineage>
</organism>
<dbReference type="STRING" id="983967.A0A1E4T177"/>
<evidence type="ECO:0000256" key="1">
    <source>
        <dbReference type="SAM" id="MobiDB-lite"/>
    </source>
</evidence>
<proteinExistence type="predicted"/>
<feature type="non-terminal residue" evidence="2">
    <location>
        <position position="504"/>
    </location>
</feature>
<feature type="compositionally biased region" description="Polar residues" evidence="1">
    <location>
        <begin position="1"/>
        <end position="27"/>
    </location>
</feature>
<dbReference type="SUPFAM" id="SSF54928">
    <property type="entry name" value="RNA-binding domain, RBD"/>
    <property type="match status" value="1"/>
</dbReference>
<feature type="region of interest" description="Disordered" evidence="1">
    <location>
        <begin position="154"/>
        <end position="198"/>
    </location>
</feature>
<evidence type="ECO:0008006" key="4">
    <source>
        <dbReference type="Google" id="ProtNLM"/>
    </source>
</evidence>
<evidence type="ECO:0000313" key="3">
    <source>
        <dbReference type="Proteomes" id="UP000094801"/>
    </source>
</evidence>
<reference evidence="3" key="1">
    <citation type="submission" date="2016-04" db="EMBL/GenBank/DDBJ databases">
        <title>Comparative genomics of biotechnologically important yeasts.</title>
        <authorList>
            <consortium name="DOE Joint Genome Institute"/>
            <person name="Riley R."/>
            <person name="Haridas S."/>
            <person name="Wolfe K.H."/>
            <person name="Lopes M.R."/>
            <person name="Hittinger C.T."/>
            <person name="Goker M."/>
            <person name="Salamov A."/>
            <person name="Wisecaver J."/>
            <person name="Long T.M."/>
            <person name="Aerts A.L."/>
            <person name="Barry K."/>
            <person name="Choi C."/>
            <person name="Clum A."/>
            <person name="Coughlan A.Y."/>
            <person name="Deshpande S."/>
            <person name="Douglass A.P."/>
            <person name="Hanson S.J."/>
            <person name="Klenk H.-P."/>
            <person name="Labutti K."/>
            <person name="Lapidus A."/>
            <person name="Lindquist E."/>
            <person name="Lipzen A."/>
            <person name="Meier-Kolthoff J.P."/>
            <person name="Ohm R.A."/>
            <person name="Otillar R.P."/>
            <person name="Pangilinan J."/>
            <person name="Peng Y."/>
            <person name="Rokas A."/>
            <person name="Rosa C.A."/>
            <person name="Scheuner C."/>
            <person name="Sibirny A.A."/>
            <person name="Slot J.C."/>
            <person name="Stielow J.B."/>
            <person name="Sun H."/>
            <person name="Kurtzman C.P."/>
            <person name="Blackwell M."/>
            <person name="Grigoriev I.V."/>
            <person name="Jeffries T.W."/>
        </authorList>
    </citation>
    <scope>NUCLEOTIDE SEQUENCE [LARGE SCALE GENOMIC DNA]</scope>
    <source>
        <strain evidence="3">NRRL YB-2248</strain>
    </source>
</reference>
<dbReference type="Proteomes" id="UP000094801">
    <property type="component" value="Unassembled WGS sequence"/>
</dbReference>
<dbReference type="AlphaFoldDB" id="A0A1E4T177"/>
<gene>
    <name evidence="2" type="ORF">CANARDRAFT_178756</name>
</gene>
<evidence type="ECO:0000313" key="2">
    <source>
        <dbReference type="EMBL" id="ODV85490.1"/>
    </source>
</evidence>
<accession>A0A1E4T177</accession>
<dbReference type="GO" id="GO:0003676">
    <property type="term" value="F:nucleic acid binding"/>
    <property type="evidence" value="ECO:0007669"/>
    <property type="project" value="InterPro"/>
</dbReference>
<protein>
    <recommendedName>
        <fullName evidence="4">RRM domain-containing protein</fullName>
    </recommendedName>
</protein>
<sequence>MFHQIPVSNGTSTIEPNGDKYSSSMRTAKSRLPSLSSLLGSSENTLGTINKEEKVSFRKMAKSLLFNTTEKCSDYKTPVLESTVSNFERRTYTEQKSYPNSLQYEKQRDERRYGGSQIDKKLKQLDFAEKEDSLLTQLMEANLKATAPNTIITTGQTRYNGNSKMQGDNWDSGSKKDESKADGRKSRGGERSLKQNENILNTSSNVDTILKGATFRTRTSDEMKPSRVVILSNIKPSTSLTSIMGQLNSGPLEKIRLLNKYDFTEIDNYDLGSTIDWANTVLQLFYYKEEDASQFMKYAATGMFIVNGHHLESSWMPCDQSTDKNRSRLGSKNYSLVADDINDEDDDNSEDSYALKLMGPMENARRVLVFKKPVSAKAKATQNAHNSKLFGSSEKRRPSYPDPILNYSENFDLDDIKKDFSQFGPIVEVSPVVSRKLCFAVQYLDVRSAIIAKHQLMSKESTNNPIDPNVGLAYYQQSPELNCKYKNWYSWYGKDPADKGAILI</sequence>
<keyword evidence="3" id="KW-1185">Reference proteome</keyword>
<dbReference type="OrthoDB" id="4073963at2759"/>